<dbReference type="PANTHER" id="PTHR46759">
    <property type="entry name" value="LEUCINE-RICH REPEAT-CONTAINING PROTEIN 72"/>
    <property type="match status" value="1"/>
</dbReference>
<reference evidence="5" key="2">
    <citation type="submission" date="2025-04" db="UniProtKB">
        <authorList>
            <consortium name="RefSeq"/>
        </authorList>
    </citation>
    <scope>IDENTIFICATION</scope>
</reference>
<dbReference type="KEGG" id="bgt:106076140"/>
<dbReference type="OrthoDB" id="10251250at2759"/>
<dbReference type="Pfam" id="PF14580">
    <property type="entry name" value="LRR_9"/>
    <property type="match status" value="1"/>
</dbReference>
<dbReference type="VEuPathDB" id="VectorBase:BGLAX_044453"/>
<dbReference type="Proteomes" id="UP001165740">
    <property type="component" value="Chromosome 10"/>
</dbReference>
<dbReference type="AlphaFoldDB" id="A0A2C9LYA8"/>
<dbReference type="Proteomes" id="UP000076420">
    <property type="component" value="Unassembled WGS sequence"/>
</dbReference>
<dbReference type="PANTHER" id="PTHR46759:SF1">
    <property type="entry name" value="LEUCINE-RICH REPEAT-CONTAINING PROTEIN 72"/>
    <property type="match status" value="1"/>
</dbReference>
<evidence type="ECO:0000313" key="3">
    <source>
        <dbReference type="Proteomes" id="UP000076420"/>
    </source>
</evidence>
<protein>
    <submittedName>
        <fullName evidence="5">Leucine-rich repeat-containing protein 72-like</fullName>
    </submittedName>
</protein>
<dbReference type="EnsemblMetazoa" id="BGLB036393-RA">
    <property type="protein sequence ID" value="BGLB036393-PA"/>
    <property type="gene ID" value="BGLB036393"/>
</dbReference>
<keyword evidence="4" id="KW-1185">Reference proteome</keyword>
<dbReference type="GeneID" id="106076140"/>
<evidence type="ECO:0000313" key="4">
    <source>
        <dbReference type="Proteomes" id="UP001165740"/>
    </source>
</evidence>
<dbReference type="SUPFAM" id="SSF52058">
    <property type="entry name" value="L domain-like"/>
    <property type="match status" value="1"/>
</dbReference>
<evidence type="ECO:0000256" key="1">
    <source>
        <dbReference type="SAM" id="MobiDB-lite"/>
    </source>
</evidence>
<dbReference type="PROSITE" id="PS51450">
    <property type="entry name" value="LRR"/>
    <property type="match status" value="1"/>
</dbReference>
<dbReference type="Gene3D" id="3.80.10.10">
    <property type="entry name" value="Ribonuclease Inhibitor"/>
    <property type="match status" value="1"/>
</dbReference>
<dbReference type="InterPro" id="IPR032675">
    <property type="entry name" value="LRR_dom_sf"/>
</dbReference>
<dbReference type="OMA" id="DWGKMPT"/>
<feature type="compositionally biased region" description="Polar residues" evidence="1">
    <location>
        <begin position="183"/>
        <end position="214"/>
    </location>
</feature>
<reference evidence="2" key="1">
    <citation type="submission" date="2020-05" db="UniProtKB">
        <authorList>
            <consortium name="EnsemblMetazoa"/>
        </authorList>
    </citation>
    <scope>IDENTIFICATION</scope>
    <source>
        <strain evidence="2">BB02</strain>
    </source>
</reference>
<evidence type="ECO:0000313" key="5">
    <source>
        <dbReference type="RefSeq" id="XP_013092452.1"/>
    </source>
</evidence>
<dbReference type="VEuPathDB" id="VectorBase:BGLB036393"/>
<dbReference type="InterPro" id="IPR042655">
    <property type="entry name" value="LRC72"/>
</dbReference>
<gene>
    <name evidence="2" type="primary">106076140</name>
    <name evidence="5" type="synonym">LOC106076140</name>
</gene>
<proteinExistence type="predicted"/>
<dbReference type="STRING" id="6526.A0A2C9LYA8"/>
<sequence length="268" mass="31140">MASFQKTLEIALQKRGIKRDKDVDELYLSQRNLLNCEDLKRFKYMKKLWINGNKLRHANFLSCNFHLSELYLHDNHLSDISGCLRHLTCLVVLTLHNNQLTHLEKTLKELDKMKSLSVLNLFNNPAAQEPGYRTFTIHMCPSLTLLDRSEVTRNEQEKASQMYSQDKTLAKSRVAFGRKSEGPPTSHSAFTRRTTSVKQDPTETTNQVNGNLKINTNESPEEAVNIRFLKKSLTMYSIFDWSKVPRLEARRQTDSQFSLPRILTFVYR</sequence>
<organism evidence="2 3">
    <name type="scientific">Biomphalaria glabrata</name>
    <name type="common">Bloodfluke planorb</name>
    <name type="synonym">Freshwater snail</name>
    <dbReference type="NCBI Taxonomy" id="6526"/>
    <lineage>
        <taxon>Eukaryota</taxon>
        <taxon>Metazoa</taxon>
        <taxon>Spiralia</taxon>
        <taxon>Lophotrochozoa</taxon>
        <taxon>Mollusca</taxon>
        <taxon>Gastropoda</taxon>
        <taxon>Heterobranchia</taxon>
        <taxon>Euthyneura</taxon>
        <taxon>Panpulmonata</taxon>
        <taxon>Hygrophila</taxon>
        <taxon>Lymnaeoidea</taxon>
        <taxon>Planorbidae</taxon>
        <taxon>Biomphalaria</taxon>
    </lineage>
</organism>
<evidence type="ECO:0000313" key="2">
    <source>
        <dbReference type="EnsemblMetazoa" id="BGLB036393-PA"/>
    </source>
</evidence>
<dbReference type="InterPro" id="IPR001611">
    <property type="entry name" value="Leu-rich_rpt"/>
</dbReference>
<accession>A0A2C9LYA8</accession>
<feature type="region of interest" description="Disordered" evidence="1">
    <location>
        <begin position="177"/>
        <end position="214"/>
    </location>
</feature>
<name>A0A2C9LYA8_BIOGL</name>
<dbReference type="RefSeq" id="XP_013092452.1">
    <property type="nucleotide sequence ID" value="XM_013236998.2"/>
</dbReference>